<organism evidence="3 4">
    <name type="scientific">Lasallia pustulata</name>
    <dbReference type="NCBI Taxonomy" id="136370"/>
    <lineage>
        <taxon>Eukaryota</taxon>
        <taxon>Fungi</taxon>
        <taxon>Dikarya</taxon>
        <taxon>Ascomycota</taxon>
        <taxon>Pezizomycotina</taxon>
        <taxon>Lecanoromycetes</taxon>
        <taxon>OSLEUM clade</taxon>
        <taxon>Umbilicariomycetidae</taxon>
        <taxon>Umbilicariales</taxon>
        <taxon>Umbilicariaceae</taxon>
        <taxon>Lasallia</taxon>
    </lineage>
</organism>
<feature type="compositionally biased region" description="Basic and acidic residues" evidence="1">
    <location>
        <begin position="605"/>
        <end position="623"/>
    </location>
</feature>
<reference evidence="3 4" key="1">
    <citation type="submission" date="2019-09" db="EMBL/GenBank/DDBJ databases">
        <title>The hologenome of the rock-dwelling lichen Lasallia pustulata.</title>
        <authorList>
            <person name="Greshake Tzovaras B."/>
            <person name="Segers F."/>
            <person name="Bicker A."/>
            <person name="Dal Grande F."/>
            <person name="Otte J."/>
            <person name="Hankeln T."/>
            <person name="Schmitt I."/>
            <person name="Ebersberger I."/>
        </authorList>
    </citation>
    <scope>NUCLEOTIDE SEQUENCE [LARGE SCALE GENOMIC DNA]</scope>
    <source>
        <strain evidence="3">A1-1</strain>
    </source>
</reference>
<feature type="compositionally biased region" description="Polar residues" evidence="1">
    <location>
        <begin position="178"/>
        <end position="215"/>
    </location>
</feature>
<dbReference type="Proteomes" id="UP000324767">
    <property type="component" value="Unassembled WGS sequence"/>
</dbReference>
<dbReference type="PANTHER" id="PTHR46689">
    <property type="entry name" value="MEMBRANE PROTEIN, PUTATIVE-RELATED"/>
    <property type="match status" value="1"/>
</dbReference>
<dbReference type="InterPro" id="IPR038607">
    <property type="entry name" value="PhoD-like_sf"/>
</dbReference>
<feature type="compositionally biased region" description="Basic and acidic residues" evidence="1">
    <location>
        <begin position="371"/>
        <end position="384"/>
    </location>
</feature>
<feature type="region of interest" description="Disordered" evidence="1">
    <location>
        <begin position="1"/>
        <end position="243"/>
    </location>
</feature>
<dbReference type="CDD" id="cd07389">
    <property type="entry name" value="MPP_PhoD"/>
    <property type="match status" value="1"/>
</dbReference>
<gene>
    <name evidence="3" type="ORF">FRX48_00309</name>
</gene>
<feature type="domain" description="PhoD-like phosphatase" evidence="2">
    <location>
        <begin position="869"/>
        <end position="1130"/>
    </location>
</feature>
<dbReference type="EMBL" id="VXIT01000001">
    <property type="protein sequence ID" value="KAA6415593.1"/>
    <property type="molecule type" value="Genomic_DNA"/>
</dbReference>
<proteinExistence type="predicted"/>
<feature type="region of interest" description="Disordered" evidence="1">
    <location>
        <begin position="797"/>
        <end position="824"/>
    </location>
</feature>
<dbReference type="GO" id="GO:0016020">
    <property type="term" value="C:membrane"/>
    <property type="evidence" value="ECO:0007669"/>
    <property type="project" value="TreeGrafter"/>
</dbReference>
<feature type="compositionally biased region" description="Polar residues" evidence="1">
    <location>
        <begin position="291"/>
        <end position="309"/>
    </location>
</feature>
<feature type="region of interest" description="Disordered" evidence="1">
    <location>
        <begin position="1493"/>
        <end position="1663"/>
    </location>
</feature>
<dbReference type="SUPFAM" id="SSF56300">
    <property type="entry name" value="Metallo-dependent phosphatases"/>
    <property type="match status" value="1"/>
</dbReference>
<feature type="region of interest" description="Disordered" evidence="1">
    <location>
        <begin position="282"/>
        <end position="480"/>
    </location>
</feature>
<evidence type="ECO:0000313" key="3">
    <source>
        <dbReference type="EMBL" id="KAA6415593.1"/>
    </source>
</evidence>
<dbReference type="PANTHER" id="PTHR46689:SF1">
    <property type="entry name" value="PHOD-LIKE PHOSPHATASE DOMAIN-CONTAINING PROTEIN"/>
    <property type="match status" value="1"/>
</dbReference>
<feature type="compositionally biased region" description="Basic and acidic residues" evidence="1">
    <location>
        <begin position="310"/>
        <end position="320"/>
    </location>
</feature>
<dbReference type="InterPro" id="IPR029052">
    <property type="entry name" value="Metallo-depent_PP-like"/>
</dbReference>
<feature type="compositionally biased region" description="Polar residues" evidence="1">
    <location>
        <begin position="1365"/>
        <end position="1374"/>
    </location>
</feature>
<dbReference type="OrthoDB" id="9999821at2759"/>
<feature type="region of interest" description="Disordered" evidence="1">
    <location>
        <begin position="605"/>
        <end position="651"/>
    </location>
</feature>
<feature type="compositionally biased region" description="Polar residues" evidence="1">
    <location>
        <begin position="38"/>
        <end position="50"/>
    </location>
</feature>
<feature type="compositionally biased region" description="Pro residues" evidence="1">
    <location>
        <begin position="1299"/>
        <end position="1308"/>
    </location>
</feature>
<evidence type="ECO:0000313" key="4">
    <source>
        <dbReference type="Proteomes" id="UP000324767"/>
    </source>
</evidence>
<accession>A0A5M8Q336</accession>
<name>A0A5M8Q336_9LECA</name>
<dbReference type="Gene3D" id="3.60.21.70">
    <property type="entry name" value="PhoD-like phosphatase"/>
    <property type="match status" value="1"/>
</dbReference>
<feature type="compositionally biased region" description="Basic and acidic residues" evidence="1">
    <location>
        <begin position="434"/>
        <end position="447"/>
    </location>
</feature>
<sequence>MDARYEHGSSQYAPAPSSSRRESARMDPNYPYSDEGPSPQTYGASQLPSSDTRKEDYDTARTTSRTRRGSGKVAVDNGEQQFSLPTAPDVPRSIPPVSSRDPYVNDALPPFVHTTPKSFAARARASPANLDPPPATEDTQLGLQNTRPTRRTSVSRPSGIIYPQVKPPVQAQFASDPRQPTSPEHSSNVTSLRQDTITDPTFTHQSKSQADSTRPVSAKAPLAASHTRRLSTTAAEQRKAWAEDRSPLQTLEVKLNDISKISKEEKRARVEQAEQLLRESKAVNGYRRASQEPTTAVKRTSSKRVSTAEVNDKSNGDHSRRSYQAVESLPPRSTGDRPRQVATEHTIVDDSDTLLPRRQKDTSELLQYQRRARDLSSTEPDRPASQDWASQGPQRPTRVINSRKAEARGVRFQTQEYPDESYSDQWGAAGPNMRRSDTTGDRTKQANKEIGSAARRRGNAGSIQNELGQREGPVVEKSSKVSKEQLDLYASRLEPSVPNDSAALYGGAPDPLPLEAVRSHGPAHNYEIPPQSASGIEAGHLVGFGSGQQVSLETSTGRNHHLTDIFRHGHKTAFASNAEHHTQPKNLDEWRRGGVARLTASDLATDHDAPTKNRAWWEADRSGHQRRTSWSGQDSVGKSQASGGGYEDEYAATPTSFNPRLYLKCGPLLRYTGTKRVRVQTPRSRGGNVITERETWRGSVMIVTVDADSSYDPGPILRLFPQSMNLLPPPPQQVDGESGEGLPSEYVDPVAGLPKLSRTGNTVYVKPVEDLEEGVDLSLLEDDDGLFEETRTAAVPTAYGKGENPPPPGRSTVRGKTGAKGGRGQEVRGVRLHAERGVTFWRFNLEVELGEQQARIAYSINQAASVGFWVPAKGQTMNIMFHSCNGFSLSVNPSNFCGPDPLWRDVLNTHQTRPFHVMIGGGDQIYNDVVTKQSPLFQEWLGIKNPIHKQETSFSPQLLEELETVYLERYSMWFSQGFFGMANSQIPMVNVWDDHDIIDGFGSYPHHFMSTPVFSGLGNVAFKYYMLFQHQSVPDEGQAEEPSWLLGAAPGPYINQLSRSLFMFLGKHVAFLGLDCRTERMRDEILSEASYGLVFDRCRREIVEGDTRHLIVLLGVPIAYPRLVWLENLLTSKVMDPVKAVGRIGVLGNLLNKFDGRVEILDDLDDHWTASHHKAERKWFIEELQDLAAEKSVRITILGGDVHLAAVGQFYSHPKLKVPKDRDHRYMPNIISSAIVNTPPPEMMGDILNKRNKVHHFDPKTDEDMIPMFTHDVDGKPRNNKRLLLRRNWCQIREYHPGSTPPPTPPTPDGEMALEDSPAPPKRLQRTLSLTRNDIKPGNLLRRLSQRGPPNSNDVPVSNEHRTPTAVSPINRGSTDGYFPPQTVPISGVNRGPPFIPTRPSEFHRRPTNFSDRAAKKGGADLDNDQNGHVNLEGGLDIVINCEVNQRDPAGITVPYRLLVPALWYDGDGDANMENLRKSSWLKRGLSMVGGVSRRNTLAGRQGQGMWGGSESESGSDSRSDEEESDQSEAAFRNKGNGYGRPPIGGRVMSGPATIGHRQGANEGPTTTMGQGRNAGDLPDRYQQEREYEQRPLEKQGRNAGDLPGRYQQESEYEQRPLEKQSMGMEQAGKPLQQQMGYEQRSQRFSTEPGRGYSGIEAYKEKV</sequence>
<feature type="compositionally biased region" description="Basic and acidic residues" evidence="1">
    <location>
        <begin position="1578"/>
        <end position="1597"/>
    </location>
</feature>
<evidence type="ECO:0000259" key="2">
    <source>
        <dbReference type="Pfam" id="PF19050"/>
    </source>
</evidence>
<dbReference type="Pfam" id="PF19050">
    <property type="entry name" value="PhoD_2"/>
    <property type="match status" value="2"/>
</dbReference>
<feature type="domain" description="PhoD-like phosphatase" evidence="2">
    <location>
        <begin position="1138"/>
        <end position="1297"/>
    </location>
</feature>
<evidence type="ECO:0000256" key="1">
    <source>
        <dbReference type="SAM" id="MobiDB-lite"/>
    </source>
</evidence>
<feature type="region of interest" description="Disordered" evidence="1">
    <location>
        <begin position="1294"/>
        <end position="1377"/>
    </location>
</feature>
<feature type="compositionally biased region" description="Polar residues" evidence="1">
    <location>
        <begin position="628"/>
        <end position="641"/>
    </location>
</feature>
<dbReference type="InterPro" id="IPR043904">
    <property type="entry name" value="PhoD_2-like"/>
</dbReference>
<comment type="caution">
    <text evidence="3">The sequence shown here is derived from an EMBL/GenBank/DDBJ whole genome shotgun (WGS) entry which is preliminary data.</text>
</comment>
<protein>
    <submittedName>
        <fullName evidence="3">Metallo-dependent phosphatase</fullName>
    </submittedName>
</protein>
<dbReference type="InterPro" id="IPR018946">
    <property type="entry name" value="PhoD-like_MPP"/>
</dbReference>